<dbReference type="InterPro" id="IPR003787">
    <property type="entry name" value="Sulphur_relay_DsrE/F-like"/>
</dbReference>
<evidence type="ECO:0000256" key="1">
    <source>
        <dbReference type="SAM" id="SignalP"/>
    </source>
</evidence>
<evidence type="ECO:0000313" key="3">
    <source>
        <dbReference type="Proteomes" id="UP000538931"/>
    </source>
</evidence>
<keyword evidence="3" id="KW-1185">Reference proteome</keyword>
<dbReference type="Pfam" id="PF02635">
    <property type="entry name" value="DsrE"/>
    <property type="match status" value="1"/>
</dbReference>
<dbReference type="Proteomes" id="UP000538931">
    <property type="component" value="Unassembled WGS sequence"/>
</dbReference>
<gene>
    <name evidence="2" type="ORF">H1S06_09080</name>
</gene>
<name>A0A7W2ACV4_9GAMM</name>
<organism evidence="2 3">
    <name type="scientific">Marinobacterium marinum</name>
    <dbReference type="NCBI Taxonomy" id="2756129"/>
    <lineage>
        <taxon>Bacteria</taxon>
        <taxon>Pseudomonadati</taxon>
        <taxon>Pseudomonadota</taxon>
        <taxon>Gammaproteobacteria</taxon>
        <taxon>Oceanospirillales</taxon>
        <taxon>Oceanospirillaceae</taxon>
        <taxon>Marinobacterium</taxon>
    </lineage>
</organism>
<accession>A0A7W2ACV4</accession>
<dbReference type="AlphaFoldDB" id="A0A7W2ACV4"/>
<dbReference type="EMBL" id="JACEMT010000046">
    <property type="protein sequence ID" value="MBA4502513.1"/>
    <property type="molecule type" value="Genomic_DNA"/>
</dbReference>
<dbReference type="InterPro" id="IPR027396">
    <property type="entry name" value="DsrEFH-like"/>
</dbReference>
<evidence type="ECO:0000313" key="2">
    <source>
        <dbReference type="EMBL" id="MBA4502513.1"/>
    </source>
</evidence>
<keyword evidence="1" id="KW-0732">Signal</keyword>
<protein>
    <submittedName>
        <fullName evidence="2">DsrE family protein</fullName>
    </submittedName>
</protein>
<feature type="chain" id="PRO_5030820013" evidence="1">
    <location>
        <begin position="21"/>
        <end position="143"/>
    </location>
</feature>
<reference evidence="2 3" key="1">
    <citation type="submission" date="2020-07" db="EMBL/GenBank/DDBJ databases">
        <title>Bacterium isolated from marien macroalgae.</title>
        <authorList>
            <person name="Zhu K."/>
            <person name="Lu D."/>
            <person name="Du Z."/>
        </authorList>
    </citation>
    <scope>NUCLEOTIDE SEQUENCE [LARGE SCALE GENOMIC DNA]</scope>
    <source>
        <strain evidence="2 3">3-1745</strain>
    </source>
</reference>
<sequence length="143" mass="16040">MFKSLFLTWVLIFTTLPLHAEPAYPAQKVVYHINYNDPARLSATFNNISNHIQAVGEANIDLRAIVHGKAIEYFIAAQQDSDKQITLDTLRLSGARFIICGNSLDGYNITRDALYEVEADEVVQAGLPEIIRLQQQGFSYVNP</sequence>
<comment type="caution">
    <text evidence="2">The sequence shown here is derived from an EMBL/GenBank/DDBJ whole genome shotgun (WGS) entry which is preliminary data.</text>
</comment>
<dbReference type="Gene3D" id="3.40.1260.10">
    <property type="entry name" value="DsrEFH-like"/>
    <property type="match status" value="1"/>
</dbReference>
<dbReference type="RefSeq" id="WP_181739373.1">
    <property type="nucleotide sequence ID" value="NZ_JACEMT010000046.1"/>
</dbReference>
<proteinExistence type="predicted"/>
<dbReference type="PANTHER" id="PTHR37691:SF1">
    <property type="entry name" value="BLR3518 PROTEIN"/>
    <property type="match status" value="1"/>
</dbReference>
<feature type="signal peptide" evidence="1">
    <location>
        <begin position="1"/>
        <end position="20"/>
    </location>
</feature>
<dbReference type="SUPFAM" id="SSF75169">
    <property type="entry name" value="DsrEFH-like"/>
    <property type="match status" value="1"/>
</dbReference>
<dbReference type="PANTHER" id="PTHR37691">
    <property type="entry name" value="BLR3518 PROTEIN"/>
    <property type="match status" value="1"/>
</dbReference>